<dbReference type="Pfam" id="PF06078">
    <property type="entry name" value="DUF937"/>
    <property type="match status" value="1"/>
</dbReference>
<protein>
    <recommendedName>
        <fullName evidence="3">DUF937 domain-containing protein</fullName>
    </recommendedName>
</protein>
<gene>
    <name evidence="1" type="ORF">GCM10008957_45730</name>
</gene>
<dbReference type="Proteomes" id="UP000603865">
    <property type="component" value="Unassembled WGS sequence"/>
</dbReference>
<dbReference type="AlphaFoldDB" id="A0A918FC64"/>
<name>A0A918FC64_9DEIO</name>
<organism evidence="1 2">
    <name type="scientific">Deinococcus ruber</name>
    <dbReference type="NCBI Taxonomy" id="1848197"/>
    <lineage>
        <taxon>Bacteria</taxon>
        <taxon>Thermotogati</taxon>
        <taxon>Deinococcota</taxon>
        <taxon>Deinococci</taxon>
        <taxon>Deinococcales</taxon>
        <taxon>Deinococcaceae</taxon>
        <taxon>Deinococcus</taxon>
    </lineage>
</organism>
<dbReference type="EMBL" id="BMQL01000047">
    <property type="protein sequence ID" value="GGR29636.1"/>
    <property type="molecule type" value="Genomic_DNA"/>
</dbReference>
<comment type="caution">
    <text evidence="1">The sequence shown here is derived from an EMBL/GenBank/DDBJ whole genome shotgun (WGS) entry which is preliminary data.</text>
</comment>
<evidence type="ECO:0000313" key="1">
    <source>
        <dbReference type="EMBL" id="GGR29636.1"/>
    </source>
</evidence>
<sequence>MSLFDMLGGMLSPQALNSATQSVSAQVGTTPEQTEHAIEAAVPLILSGLTRNAQTPEGEAALGNALAQHDGSALDNLGMGQLPSTQDGQNILGHVFGNQTPAAANAVAQRSGIDPQMAMQILSIVAPLVLGMLGRSQAGAGGGALGGGLGSILGSVLGGGASQSGGLGSILGGLLGGGQAQGNAQAQAQSGGLGSILGGLLGGGAQQQTQAQPQAQSGGLGNIMGTLNNVLDSNGNGNALDDLVGMLGGKR</sequence>
<evidence type="ECO:0008006" key="3">
    <source>
        <dbReference type="Google" id="ProtNLM"/>
    </source>
</evidence>
<reference evidence="1" key="1">
    <citation type="journal article" date="2014" name="Int. J. Syst. Evol. Microbiol.">
        <title>Complete genome sequence of Corynebacterium casei LMG S-19264T (=DSM 44701T), isolated from a smear-ripened cheese.</title>
        <authorList>
            <consortium name="US DOE Joint Genome Institute (JGI-PGF)"/>
            <person name="Walter F."/>
            <person name="Albersmeier A."/>
            <person name="Kalinowski J."/>
            <person name="Ruckert C."/>
        </authorList>
    </citation>
    <scope>NUCLEOTIDE SEQUENCE</scope>
    <source>
        <strain evidence="1">JCM 31311</strain>
    </source>
</reference>
<reference evidence="1" key="2">
    <citation type="submission" date="2020-09" db="EMBL/GenBank/DDBJ databases">
        <authorList>
            <person name="Sun Q."/>
            <person name="Ohkuma M."/>
        </authorList>
    </citation>
    <scope>NUCLEOTIDE SEQUENCE</scope>
    <source>
        <strain evidence="1">JCM 31311</strain>
    </source>
</reference>
<evidence type="ECO:0000313" key="2">
    <source>
        <dbReference type="Proteomes" id="UP000603865"/>
    </source>
</evidence>
<dbReference type="InterPro" id="IPR009282">
    <property type="entry name" value="DUF937"/>
</dbReference>
<accession>A0A918FC64</accession>
<proteinExistence type="predicted"/>
<dbReference type="RefSeq" id="WP_189092831.1">
    <property type="nucleotide sequence ID" value="NZ_BMQL01000047.1"/>
</dbReference>
<keyword evidence="2" id="KW-1185">Reference proteome</keyword>